<evidence type="ECO:0000256" key="5">
    <source>
        <dbReference type="PROSITE-ProRule" id="PRU00176"/>
    </source>
</evidence>
<accession>A0ABM0NTC2</accession>
<dbReference type="InterPro" id="IPR011400">
    <property type="entry name" value="EIF3B"/>
</dbReference>
<proteinExistence type="predicted"/>
<gene>
    <name evidence="9" type="primary">LOC103328901</name>
</gene>
<keyword evidence="4" id="KW-0648">Protein biosynthesis</keyword>
<feature type="domain" description="RRM" evidence="7">
    <location>
        <begin position="68"/>
        <end position="154"/>
    </location>
</feature>
<name>A0ABM0NTC2_PRUMU</name>
<dbReference type="InterPro" id="IPR012677">
    <property type="entry name" value="Nucleotide-bd_a/b_plait_sf"/>
</dbReference>
<organism evidence="8 9">
    <name type="scientific">Prunus mume</name>
    <name type="common">Japanese apricot</name>
    <name type="synonym">Armeniaca mume</name>
    <dbReference type="NCBI Taxonomy" id="102107"/>
    <lineage>
        <taxon>Eukaryota</taxon>
        <taxon>Viridiplantae</taxon>
        <taxon>Streptophyta</taxon>
        <taxon>Embryophyta</taxon>
        <taxon>Tracheophyta</taxon>
        <taxon>Spermatophyta</taxon>
        <taxon>Magnoliopsida</taxon>
        <taxon>eudicotyledons</taxon>
        <taxon>Gunneridae</taxon>
        <taxon>Pentapetalae</taxon>
        <taxon>rosids</taxon>
        <taxon>fabids</taxon>
        <taxon>Rosales</taxon>
        <taxon>Rosaceae</taxon>
        <taxon>Amygdaloideae</taxon>
        <taxon>Amygdaleae</taxon>
        <taxon>Prunus</taxon>
    </lineage>
</organism>
<dbReference type="SUPFAM" id="SSF54928">
    <property type="entry name" value="RNA-binding domain, RBD"/>
    <property type="match status" value="1"/>
</dbReference>
<evidence type="ECO:0000256" key="6">
    <source>
        <dbReference type="SAM" id="MobiDB-lite"/>
    </source>
</evidence>
<keyword evidence="3 5" id="KW-0694">RNA-binding</keyword>
<reference evidence="8" key="1">
    <citation type="journal article" date="2012" name="Nat. Commun.">
        <title>The genome of Prunus mume.</title>
        <authorList>
            <person name="Zhang Q."/>
            <person name="Chen W."/>
            <person name="Sun L."/>
            <person name="Zhao F."/>
            <person name="Huang B."/>
            <person name="Yang W."/>
            <person name="Tao Y."/>
            <person name="Wang J."/>
            <person name="Yuan Z."/>
            <person name="Fan G."/>
            <person name="Xing Z."/>
            <person name="Han C."/>
            <person name="Pan H."/>
            <person name="Zhong X."/>
            <person name="Shi W."/>
            <person name="Liang X."/>
            <person name="Du D."/>
            <person name="Sun F."/>
            <person name="Xu Z."/>
            <person name="Hao R."/>
            <person name="Lv T."/>
            <person name="Lv Y."/>
            <person name="Zheng Z."/>
            <person name="Sun M."/>
            <person name="Luo L."/>
            <person name="Cai M."/>
            <person name="Gao Y."/>
            <person name="Wang J."/>
            <person name="Yin Y."/>
            <person name="Xu X."/>
            <person name="Cheng T."/>
            <person name="Wang J."/>
        </authorList>
    </citation>
    <scope>NUCLEOTIDE SEQUENCE [LARGE SCALE GENOMIC DNA]</scope>
</reference>
<evidence type="ECO:0000256" key="3">
    <source>
        <dbReference type="ARBA" id="ARBA00022884"/>
    </source>
</evidence>
<dbReference type="GeneID" id="103328901"/>
<protein>
    <submittedName>
        <fullName evidence="9">Eukaryotic translation initiation factor 3 subunit B-like isoform X1</fullName>
    </submittedName>
</protein>
<feature type="compositionally biased region" description="Basic and acidic residues" evidence="6">
    <location>
        <begin position="197"/>
        <end position="223"/>
    </location>
</feature>
<dbReference type="PROSITE" id="PS50102">
    <property type="entry name" value="RRM"/>
    <property type="match status" value="1"/>
</dbReference>
<dbReference type="Proteomes" id="UP000694861">
    <property type="component" value="Linkage group LG4"/>
</dbReference>
<dbReference type="SMART" id="SM00360">
    <property type="entry name" value="RRM"/>
    <property type="match status" value="1"/>
</dbReference>
<dbReference type="InterPro" id="IPR000504">
    <property type="entry name" value="RRM_dom"/>
</dbReference>
<evidence type="ECO:0000313" key="8">
    <source>
        <dbReference type="Proteomes" id="UP000694861"/>
    </source>
</evidence>
<evidence type="ECO:0000259" key="7">
    <source>
        <dbReference type="PROSITE" id="PS50102"/>
    </source>
</evidence>
<dbReference type="InterPro" id="IPR035979">
    <property type="entry name" value="RBD_domain_sf"/>
</dbReference>
<evidence type="ECO:0000256" key="1">
    <source>
        <dbReference type="ARBA" id="ARBA00022490"/>
    </source>
</evidence>
<reference evidence="9" key="2">
    <citation type="submission" date="2025-08" db="UniProtKB">
        <authorList>
            <consortium name="RefSeq"/>
        </authorList>
    </citation>
    <scope>IDENTIFICATION</scope>
</reference>
<feature type="region of interest" description="Disordered" evidence="6">
    <location>
        <begin position="186"/>
        <end position="238"/>
    </location>
</feature>
<evidence type="ECO:0000256" key="4">
    <source>
        <dbReference type="ARBA" id="ARBA00022917"/>
    </source>
</evidence>
<keyword evidence="8" id="KW-1185">Reference proteome</keyword>
<dbReference type="PANTHER" id="PTHR14068">
    <property type="entry name" value="EUKARYOTIC TRANSLATION INITIATION FACTOR 3 EIF3 -RELATED"/>
    <property type="match status" value="1"/>
</dbReference>
<sequence length="238" mass="26329">MTIDTATMEDIQAEAEELRLQLSSLHFNSAAPPLNQDLHNNNTENNFGDGQEVFYDDDGLLFNIGFGNVIVVDNLPIVKAEMAQQLESEIRRVFSEVGVIKEDGFSMPLNPLNQKTLGRCFIEFSSRQEAELARVKRDGYNFNTQALSVTLYDDLDRFIDITDVGTTPETNPSACLIKSMMQSSRYSGPPSLLSPLKVEDEVPGEERQEGQGRELGQPKEQDLGKVTASMGVMGFGGE</sequence>
<keyword evidence="2" id="KW-0396">Initiation factor</keyword>
<dbReference type="Pfam" id="PF00076">
    <property type="entry name" value="RRM_1"/>
    <property type="match status" value="1"/>
</dbReference>
<evidence type="ECO:0000256" key="2">
    <source>
        <dbReference type="ARBA" id="ARBA00022540"/>
    </source>
</evidence>
<dbReference type="Gene3D" id="3.30.70.330">
    <property type="match status" value="1"/>
</dbReference>
<dbReference type="PANTHER" id="PTHR14068:SF0">
    <property type="entry name" value="EUKARYOTIC TRANSLATION INITIATION FACTOR 3 SUBUNIT B"/>
    <property type="match status" value="1"/>
</dbReference>
<keyword evidence="1" id="KW-0963">Cytoplasm</keyword>
<dbReference type="RefSeq" id="XP_008229532.1">
    <property type="nucleotide sequence ID" value="XM_008231310.1"/>
</dbReference>
<evidence type="ECO:0000313" key="9">
    <source>
        <dbReference type="RefSeq" id="XP_008229532.1"/>
    </source>
</evidence>